<dbReference type="GO" id="GO:0005829">
    <property type="term" value="C:cytosol"/>
    <property type="evidence" value="ECO:0007669"/>
    <property type="project" value="TreeGrafter"/>
</dbReference>
<dbReference type="PANTHER" id="PTHR30524:SF0">
    <property type="entry name" value="ALTRONATE OXIDOREDUCTASE-RELATED"/>
    <property type="match status" value="1"/>
</dbReference>
<reference evidence="6" key="1">
    <citation type="journal article" date="2014" name="Int. J. Syst. Evol. Microbiol.">
        <title>Complete genome sequence of Corynebacterium casei LMG S-19264T (=DSM 44701T), isolated from a smear-ripened cheese.</title>
        <authorList>
            <consortium name="US DOE Joint Genome Institute (JGI-PGF)"/>
            <person name="Walter F."/>
            <person name="Albersmeier A."/>
            <person name="Kalinowski J."/>
            <person name="Ruckert C."/>
        </authorList>
    </citation>
    <scope>NUCLEOTIDE SEQUENCE</scope>
    <source>
        <strain evidence="6">CGMCC 1.15371</strain>
    </source>
</reference>
<dbReference type="EMBL" id="BMIR01000001">
    <property type="protein sequence ID" value="GGE26563.1"/>
    <property type="molecule type" value="Genomic_DNA"/>
</dbReference>
<protein>
    <submittedName>
        <fullName evidence="6">Altronate oxidoreductase</fullName>
    </submittedName>
</protein>
<name>A0A8J2VCN4_9BACL</name>
<comment type="catalytic activity">
    <reaction evidence="3">
        <text>D-mannitol 1-phosphate + NAD(+) = beta-D-fructose 6-phosphate + NADH + H(+)</text>
        <dbReference type="Rhea" id="RHEA:19661"/>
        <dbReference type="ChEBI" id="CHEBI:15378"/>
        <dbReference type="ChEBI" id="CHEBI:57540"/>
        <dbReference type="ChEBI" id="CHEBI:57634"/>
        <dbReference type="ChEBI" id="CHEBI:57945"/>
        <dbReference type="ChEBI" id="CHEBI:61381"/>
        <dbReference type="EC" id="1.1.1.17"/>
    </reaction>
</comment>
<feature type="domain" description="Mannitol dehydrogenase N-terminal" evidence="4">
    <location>
        <begin position="18"/>
        <end position="260"/>
    </location>
</feature>
<keyword evidence="7" id="KW-1185">Reference proteome</keyword>
<keyword evidence="1" id="KW-0560">Oxidoreductase</keyword>
<dbReference type="InterPro" id="IPR013131">
    <property type="entry name" value="Mannitol_DH_N"/>
</dbReference>
<dbReference type="InterPro" id="IPR036291">
    <property type="entry name" value="NAD(P)-bd_dom_sf"/>
</dbReference>
<gene>
    <name evidence="6" type="primary">uxaB</name>
    <name evidence="6" type="ORF">GCM10011391_01110</name>
</gene>
<organism evidence="6 7">
    <name type="scientific">Pullulanibacillus camelliae</name>
    <dbReference type="NCBI Taxonomy" id="1707096"/>
    <lineage>
        <taxon>Bacteria</taxon>
        <taxon>Bacillati</taxon>
        <taxon>Bacillota</taxon>
        <taxon>Bacilli</taxon>
        <taxon>Bacillales</taxon>
        <taxon>Sporolactobacillaceae</taxon>
        <taxon>Pullulanibacillus</taxon>
    </lineage>
</organism>
<dbReference type="GO" id="GO:0008926">
    <property type="term" value="F:mannitol-1-phosphate 5-dehydrogenase activity"/>
    <property type="evidence" value="ECO:0007669"/>
    <property type="project" value="UniProtKB-EC"/>
</dbReference>
<keyword evidence="2" id="KW-0520">NAD</keyword>
<evidence type="ECO:0000259" key="5">
    <source>
        <dbReference type="Pfam" id="PF08125"/>
    </source>
</evidence>
<evidence type="ECO:0000256" key="1">
    <source>
        <dbReference type="ARBA" id="ARBA00023002"/>
    </source>
</evidence>
<dbReference type="RefSeq" id="WP_188687807.1">
    <property type="nucleotide sequence ID" value="NZ_BMIR01000001.1"/>
</dbReference>
<evidence type="ECO:0000256" key="3">
    <source>
        <dbReference type="ARBA" id="ARBA00048615"/>
    </source>
</evidence>
<dbReference type="PANTHER" id="PTHR30524">
    <property type="entry name" value="MANNITOL-1-PHOSPHATE 5-DEHYDROGENASE"/>
    <property type="match status" value="1"/>
</dbReference>
<evidence type="ECO:0000259" key="4">
    <source>
        <dbReference type="Pfam" id="PF01232"/>
    </source>
</evidence>
<evidence type="ECO:0000313" key="6">
    <source>
        <dbReference type="EMBL" id="GGE26563.1"/>
    </source>
</evidence>
<dbReference type="SUPFAM" id="SSF48179">
    <property type="entry name" value="6-phosphogluconate dehydrogenase C-terminal domain-like"/>
    <property type="match status" value="1"/>
</dbReference>
<feature type="domain" description="Mannitol dehydrogenase C-terminal" evidence="5">
    <location>
        <begin position="274"/>
        <end position="480"/>
    </location>
</feature>
<evidence type="ECO:0000313" key="7">
    <source>
        <dbReference type="Proteomes" id="UP000628775"/>
    </source>
</evidence>
<dbReference type="SUPFAM" id="SSF51735">
    <property type="entry name" value="NAD(P)-binding Rossmann-fold domains"/>
    <property type="match status" value="1"/>
</dbReference>
<dbReference type="InterPro" id="IPR013118">
    <property type="entry name" value="Mannitol_DH_C"/>
</dbReference>
<dbReference type="InterPro" id="IPR013328">
    <property type="entry name" value="6PGD_dom2"/>
</dbReference>
<dbReference type="Pfam" id="PF08125">
    <property type="entry name" value="Mannitol_dh_C"/>
    <property type="match status" value="1"/>
</dbReference>
<dbReference type="Pfam" id="PF01232">
    <property type="entry name" value="Mannitol_dh"/>
    <property type="match status" value="1"/>
</dbReference>
<accession>A0A8J2VCN4</accession>
<reference evidence="6" key="2">
    <citation type="submission" date="2020-09" db="EMBL/GenBank/DDBJ databases">
        <authorList>
            <person name="Sun Q."/>
            <person name="Zhou Y."/>
        </authorList>
    </citation>
    <scope>NUCLEOTIDE SEQUENCE</scope>
    <source>
        <strain evidence="6">CGMCC 1.15371</strain>
    </source>
</reference>
<dbReference type="Gene3D" id="1.10.1040.10">
    <property type="entry name" value="N-(1-d-carboxylethyl)-l-norvaline Dehydrogenase, domain 2"/>
    <property type="match status" value="1"/>
</dbReference>
<dbReference type="NCBIfam" id="NF002969">
    <property type="entry name" value="PRK03643.1"/>
    <property type="match status" value="1"/>
</dbReference>
<sequence>MEQLSRQRIRSEQIYPERVIQFGEGNFLRGFIDWMLQRMNNKGLFNGSVVAIQPTPSGKVLPKLEEQDYLYTVVLRGVEQGSTIDQEEIISSIHRGINPYTNWAAVLALAENPSLRYIFSNTTEAGLTYKKEVYREGIAPMSYPGKLAVLLYARYRLFSGSLDAGFHIFPCELVEENGAVLQSLVLQASHDFRFPEAFRLWVKTANVFYNTLVDRIVTGYPDESIASFQERLQYRDALLTVGEPYHLFVIEGQQNLEHELPFQEAGLNVHWAAVKPFRDLKVRILNGLHTVMYAMGYLLGLETVKEAMEDPLLEPLIHHCLYEEILPVLPMEDEEKETYAKSVVQRFVNPFNHHRLADLGLNGLSKFKVRVLPTLLDYVEQKKKVPDVLVFALVTNLLYFRVVHREGEAMYGQTDKSIYRLKESEAWLEFLEATWKMYDSSQHSLAHMVATILGNEALWGQNLMQIPQLHQAVLRDLTRLIEDGIKKTLKNDLF</sequence>
<evidence type="ECO:0000256" key="2">
    <source>
        <dbReference type="ARBA" id="ARBA00023027"/>
    </source>
</evidence>
<dbReference type="Gene3D" id="3.40.50.720">
    <property type="entry name" value="NAD(P)-binding Rossmann-like Domain"/>
    <property type="match status" value="1"/>
</dbReference>
<dbReference type="GO" id="GO:0019592">
    <property type="term" value="P:mannitol catabolic process"/>
    <property type="evidence" value="ECO:0007669"/>
    <property type="project" value="TreeGrafter"/>
</dbReference>
<proteinExistence type="predicted"/>
<dbReference type="InterPro" id="IPR008927">
    <property type="entry name" value="6-PGluconate_DH-like_C_sf"/>
</dbReference>
<comment type="caution">
    <text evidence="6">The sequence shown here is derived from an EMBL/GenBank/DDBJ whole genome shotgun (WGS) entry which is preliminary data.</text>
</comment>
<dbReference type="AlphaFoldDB" id="A0A8J2VCN4"/>
<dbReference type="Proteomes" id="UP000628775">
    <property type="component" value="Unassembled WGS sequence"/>
</dbReference>